<evidence type="ECO:0000256" key="7">
    <source>
        <dbReference type="ARBA" id="ARBA00023017"/>
    </source>
</evidence>
<evidence type="ECO:0000256" key="3">
    <source>
        <dbReference type="ARBA" id="ARBA00022701"/>
    </source>
</evidence>
<evidence type="ECO:0000256" key="4">
    <source>
        <dbReference type="ARBA" id="ARBA00022737"/>
    </source>
</evidence>
<dbReference type="GO" id="GO:0007018">
    <property type="term" value="P:microtubule-based movement"/>
    <property type="evidence" value="ECO:0007669"/>
    <property type="project" value="InterPro"/>
</dbReference>
<evidence type="ECO:0000259" key="14">
    <source>
        <dbReference type="Pfam" id="PF12781"/>
    </source>
</evidence>
<feature type="domain" description="Dynein heavy chain C-terminal" evidence="16">
    <location>
        <begin position="681"/>
        <end position="907"/>
    </location>
</feature>
<dbReference type="FunFam" id="3.40.50.300:FF:000049">
    <property type="entry name" value="Dynein, axonemal, heavy chain 5"/>
    <property type="match status" value="1"/>
</dbReference>
<dbReference type="Pfam" id="PF12781">
    <property type="entry name" value="AAA_9"/>
    <property type="match status" value="2"/>
</dbReference>
<evidence type="ECO:0000313" key="18">
    <source>
        <dbReference type="Proteomes" id="UP000011518"/>
    </source>
</evidence>
<dbReference type="Gene3D" id="6.10.140.1060">
    <property type="match status" value="1"/>
</dbReference>
<evidence type="ECO:0000259" key="16">
    <source>
        <dbReference type="Pfam" id="PF18199"/>
    </source>
</evidence>
<feature type="domain" description="Dynein heavy chain ATP-binding dynein motor region" evidence="14">
    <location>
        <begin position="315"/>
        <end position="462"/>
    </location>
</feature>
<keyword evidence="18" id="KW-1185">Reference proteome</keyword>
<keyword evidence="12" id="KW-0966">Cell projection</keyword>
<evidence type="ECO:0000256" key="1">
    <source>
        <dbReference type="ARBA" id="ARBA00004430"/>
    </source>
</evidence>
<protein>
    <submittedName>
        <fullName evidence="17">Dynein heavy chain 14, axonemal</fullName>
    </submittedName>
</protein>
<organism evidence="17 18">
    <name type="scientific">Tupaia chinensis</name>
    <name type="common">Chinese tree shrew</name>
    <name type="synonym">Tupaia belangeri chinensis</name>
    <dbReference type="NCBI Taxonomy" id="246437"/>
    <lineage>
        <taxon>Eukaryota</taxon>
        <taxon>Metazoa</taxon>
        <taxon>Chordata</taxon>
        <taxon>Craniata</taxon>
        <taxon>Vertebrata</taxon>
        <taxon>Euteleostomi</taxon>
        <taxon>Mammalia</taxon>
        <taxon>Eutheria</taxon>
        <taxon>Euarchontoglires</taxon>
        <taxon>Scandentia</taxon>
        <taxon>Tupaiidae</taxon>
        <taxon>Tupaia</taxon>
    </lineage>
</organism>
<keyword evidence="5" id="KW-0547">Nucleotide-binding</keyword>
<evidence type="ECO:0000256" key="12">
    <source>
        <dbReference type="ARBA" id="ARBA00023273"/>
    </source>
</evidence>
<dbReference type="GO" id="GO:0005930">
    <property type="term" value="C:axoneme"/>
    <property type="evidence" value="ECO:0007669"/>
    <property type="project" value="UniProtKB-SubCell"/>
</dbReference>
<accession>L9JK89</accession>
<reference evidence="18" key="1">
    <citation type="submission" date="2012-07" db="EMBL/GenBank/DDBJ databases">
        <title>Genome of the Chinese tree shrew, a rising model animal genetically related to primates.</title>
        <authorList>
            <person name="Zhang G."/>
            <person name="Fan Y."/>
            <person name="Yao Y."/>
            <person name="Huang Z."/>
        </authorList>
    </citation>
    <scope>NUCLEOTIDE SEQUENCE [LARGE SCALE GENOMIC DNA]</scope>
</reference>
<evidence type="ECO:0000256" key="8">
    <source>
        <dbReference type="ARBA" id="ARBA00023054"/>
    </source>
</evidence>
<dbReference type="GO" id="GO:0030286">
    <property type="term" value="C:dynein complex"/>
    <property type="evidence" value="ECO:0007669"/>
    <property type="project" value="UniProtKB-KW"/>
</dbReference>
<dbReference type="Pfam" id="PF18199">
    <property type="entry name" value="Dynein_C"/>
    <property type="match status" value="1"/>
</dbReference>
<dbReference type="AlphaFoldDB" id="L9JK89"/>
<dbReference type="InterPro" id="IPR027417">
    <property type="entry name" value="P-loop_NTPase"/>
</dbReference>
<evidence type="ECO:0000259" key="15">
    <source>
        <dbReference type="Pfam" id="PF18198"/>
    </source>
</evidence>
<keyword evidence="3" id="KW-0493">Microtubule</keyword>
<keyword evidence="8" id="KW-0175">Coiled coil</keyword>
<dbReference type="InterPro" id="IPR041658">
    <property type="entry name" value="AAA_lid_11"/>
</dbReference>
<dbReference type="PANTHER" id="PTHR22878:SF64">
    <property type="entry name" value="DYNEIN AXONEMAL HEAVY CHAIN 14"/>
    <property type="match status" value="1"/>
</dbReference>
<sequence length="935" mass="107571">MQTRRDRFYTGLSKILEATRLVTDMQEELLILGPQIEQKTKEIEILLEKLRKDSQVVEKVQMLVKQDEETVEEEIRIVEDYAQKTANELKSVLPALEKAIIGLNALDKADVAELRVYTRPPFLVLTVMNAVCILLQKKPNWATAKLLLSETGFLKKLINLDKDSIPDKVFLKLKKILTLPDFNPNKIALVSVACCSMCQWVIALNNYREVQKIRRWHNQGLPLGQYSTENAILIKNGQQWPLLIDPHKQAHTWIRQMEGSRLQELSVVDSNYTKKIENAMKTGESVLLQIAFLIDASFRLIICSKIAFLIDGYWVLQNLPETLAPGLKAILKKDIYQKRGQHFIRVDNSEIEYNPKFRLYLSTEMDNPHFLPSVYNFVTMINFTITFQGLQDQLLSTVVTHEVPHLENQRSQLLESISLDAVTLEELEEKTLNLLQKTQGCVLDDEELVDNLRKSKMTSNEISRRIKATEKAERKIQATRKNYLPIATRGALLYFLVAGLTQINYMYQFSLDWFRRVFVLSIVSKSKEQGHSLKMEKTIHPKVSKITNISKPNLERENNLLDRHIKNMIDALTRNIFKVTIKTLENTLSGQSNIPWQALRYLIGEVIYGGQVTDTWDKRCLNTLLYKFCNPEVLKDDFSFSLPKYGSMEDYIHIIQSLPDDESPEVLGIHPEATRSCGETKGQKLIESLIAMQPKTTTASLMTCSEQSNDELVIEILSDVLTRLPLTVEKEECAGTPNTFKCMMLSPIWKSLYSSVSGYDPLIHCVLLIFLKQEIERFDKLLSVIHKSLKDLQLAIKGEIILTPELEEIYDSILNTRVPTLWQKHAYKSCKPLSSWVNDLIQRLNFFNTWAKVAYTAIHQRYMRFITARKQTIPNATHPADLESNFFEGFPAKYWLPAFFFPQGHFLSSRPLTVMSKAMRSPSSKGRYKEMEMGT</sequence>
<keyword evidence="6" id="KW-0067">ATP-binding</keyword>
<dbReference type="InterPro" id="IPR026983">
    <property type="entry name" value="DHC"/>
</dbReference>
<proteinExistence type="predicted"/>
<evidence type="ECO:0000256" key="6">
    <source>
        <dbReference type="ARBA" id="ARBA00022840"/>
    </source>
</evidence>
<dbReference type="InParanoid" id="L9JK89"/>
<keyword evidence="11" id="KW-0206">Cytoskeleton</keyword>
<dbReference type="STRING" id="246437.L9JK89"/>
<dbReference type="Pfam" id="PF18198">
    <property type="entry name" value="AAA_lid_11"/>
    <property type="match status" value="1"/>
</dbReference>
<evidence type="ECO:0000256" key="10">
    <source>
        <dbReference type="ARBA" id="ARBA00023175"/>
    </source>
</evidence>
<keyword evidence="4" id="KW-0677">Repeat</keyword>
<comment type="subcellular location">
    <subcellularLocation>
        <location evidence="1">Cytoplasm</location>
        <location evidence="1">Cytoskeleton</location>
        <location evidence="1">Cilium axoneme</location>
    </subcellularLocation>
</comment>
<dbReference type="Gene3D" id="1.10.8.720">
    <property type="entry name" value="Region D6 of dynein motor"/>
    <property type="match status" value="1"/>
</dbReference>
<keyword evidence="10" id="KW-0505">Motor protein</keyword>
<dbReference type="GO" id="GO:0005524">
    <property type="term" value="F:ATP binding"/>
    <property type="evidence" value="ECO:0007669"/>
    <property type="project" value="UniProtKB-KW"/>
</dbReference>
<dbReference type="Pfam" id="PF12777">
    <property type="entry name" value="MT"/>
    <property type="match status" value="1"/>
</dbReference>
<feature type="domain" description="Dynein heavy chain ATP-binding dynein motor region" evidence="14">
    <location>
        <begin position="214"/>
        <end position="297"/>
    </location>
</feature>
<dbReference type="Gene3D" id="1.20.920.20">
    <property type="match status" value="1"/>
</dbReference>
<name>L9JK89_TUPCH</name>
<dbReference type="GO" id="GO:0045505">
    <property type="term" value="F:dynein intermediate chain binding"/>
    <property type="evidence" value="ECO:0007669"/>
    <property type="project" value="InterPro"/>
</dbReference>
<evidence type="ECO:0000256" key="5">
    <source>
        <dbReference type="ARBA" id="ARBA00022741"/>
    </source>
</evidence>
<keyword evidence="7" id="KW-0243">Dynein</keyword>
<dbReference type="InterPro" id="IPR024743">
    <property type="entry name" value="Dynein_HC_stalk"/>
</dbReference>
<dbReference type="Gene3D" id="3.40.50.300">
    <property type="entry name" value="P-loop containing nucleotide triphosphate hydrolases"/>
    <property type="match status" value="2"/>
</dbReference>
<evidence type="ECO:0000256" key="9">
    <source>
        <dbReference type="ARBA" id="ARBA00023069"/>
    </source>
</evidence>
<dbReference type="PANTHER" id="PTHR22878">
    <property type="entry name" value="DYNEIN HEAVY CHAIN 6, AXONEMAL-LIKE-RELATED"/>
    <property type="match status" value="1"/>
</dbReference>
<gene>
    <name evidence="17" type="ORF">TREES_T100003269</name>
</gene>
<evidence type="ECO:0000313" key="17">
    <source>
        <dbReference type="EMBL" id="ELW49567.1"/>
    </source>
</evidence>
<dbReference type="FunFam" id="1.10.8.1220:FF:000006">
    <property type="entry name" value="Dynein axonemal heavy chain 14"/>
    <property type="match status" value="1"/>
</dbReference>
<dbReference type="InterPro" id="IPR041228">
    <property type="entry name" value="Dynein_C"/>
</dbReference>
<evidence type="ECO:0000256" key="11">
    <source>
        <dbReference type="ARBA" id="ARBA00023212"/>
    </source>
</evidence>
<dbReference type="InterPro" id="IPR035706">
    <property type="entry name" value="AAA_9"/>
</dbReference>
<dbReference type="GO" id="GO:0005874">
    <property type="term" value="C:microtubule"/>
    <property type="evidence" value="ECO:0007669"/>
    <property type="project" value="UniProtKB-KW"/>
</dbReference>
<dbReference type="Proteomes" id="UP000011518">
    <property type="component" value="Unassembled WGS sequence"/>
</dbReference>
<feature type="domain" description="Dynein heavy chain coiled coil stalk" evidence="13">
    <location>
        <begin position="7"/>
        <end position="210"/>
    </location>
</feature>
<keyword evidence="2" id="KW-0963">Cytoplasm</keyword>
<dbReference type="EMBL" id="KB320992">
    <property type="protein sequence ID" value="ELW49567.1"/>
    <property type="molecule type" value="Genomic_DNA"/>
</dbReference>
<reference evidence="18" key="2">
    <citation type="journal article" date="2013" name="Nat. Commun.">
        <title>Genome of the Chinese tree shrew.</title>
        <authorList>
            <person name="Fan Y."/>
            <person name="Huang Z.Y."/>
            <person name="Cao C.C."/>
            <person name="Chen C.S."/>
            <person name="Chen Y.X."/>
            <person name="Fan D.D."/>
            <person name="He J."/>
            <person name="Hou H.L."/>
            <person name="Hu L."/>
            <person name="Hu X.T."/>
            <person name="Jiang X.T."/>
            <person name="Lai R."/>
            <person name="Lang Y.S."/>
            <person name="Liang B."/>
            <person name="Liao S.G."/>
            <person name="Mu D."/>
            <person name="Ma Y.Y."/>
            <person name="Niu Y.Y."/>
            <person name="Sun X.Q."/>
            <person name="Xia J.Q."/>
            <person name="Xiao J."/>
            <person name="Xiong Z.Q."/>
            <person name="Xu L."/>
            <person name="Yang L."/>
            <person name="Zhang Y."/>
            <person name="Zhao W."/>
            <person name="Zhao X.D."/>
            <person name="Zheng Y.T."/>
            <person name="Zhou J.M."/>
            <person name="Zhu Y.B."/>
            <person name="Zhang G.J."/>
            <person name="Wang J."/>
            <person name="Yao Y.G."/>
        </authorList>
    </citation>
    <scope>NUCLEOTIDE SEQUENCE [LARGE SCALE GENOMIC DNA]</scope>
</reference>
<evidence type="ECO:0000256" key="2">
    <source>
        <dbReference type="ARBA" id="ARBA00022490"/>
    </source>
</evidence>
<dbReference type="InterPro" id="IPR042219">
    <property type="entry name" value="AAA_lid_11_sf"/>
</dbReference>
<evidence type="ECO:0000259" key="13">
    <source>
        <dbReference type="Pfam" id="PF12777"/>
    </source>
</evidence>
<dbReference type="GO" id="GO:0051959">
    <property type="term" value="F:dynein light intermediate chain binding"/>
    <property type="evidence" value="ECO:0007669"/>
    <property type="project" value="InterPro"/>
</dbReference>
<keyword evidence="9" id="KW-0969">Cilium</keyword>
<dbReference type="eggNOG" id="KOG3595">
    <property type="taxonomic scope" value="Eukaryota"/>
</dbReference>
<dbReference type="Gene3D" id="1.20.1270.280">
    <property type="match status" value="1"/>
</dbReference>
<feature type="domain" description="Dynein heavy chain AAA lid" evidence="15">
    <location>
        <begin position="577"/>
        <end position="673"/>
    </location>
</feature>